<feature type="transmembrane region" description="Helical" evidence="8">
    <location>
        <begin position="226"/>
        <end position="252"/>
    </location>
</feature>
<evidence type="ECO:0000256" key="6">
    <source>
        <dbReference type="ARBA" id="ARBA00022989"/>
    </source>
</evidence>
<dbReference type="EMBL" id="FNAQ01000004">
    <property type="protein sequence ID" value="SDE18244.1"/>
    <property type="molecule type" value="Genomic_DNA"/>
</dbReference>
<keyword evidence="11" id="KW-1185">Reference proteome</keyword>
<evidence type="ECO:0000259" key="9">
    <source>
        <dbReference type="Pfam" id="PF00482"/>
    </source>
</evidence>
<gene>
    <name evidence="10" type="ORF">SAMN05661003_104198</name>
</gene>
<evidence type="ECO:0000256" key="7">
    <source>
        <dbReference type="ARBA" id="ARBA00023136"/>
    </source>
</evidence>
<evidence type="ECO:0000256" key="4">
    <source>
        <dbReference type="ARBA" id="ARBA00022519"/>
    </source>
</evidence>
<keyword evidence="7 8" id="KW-0472">Membrane</keyword>
<name>A0A1G7ATN4_9BACT</name>
<evidence type="ECO:0000313" key="11">
    <source>
        <dbReference type="Proteomes" id="UP000243205"/>
    </source>
</evidence>
<evidence type="ECO:0000256" key="3">
    <source>
        <dbReference type="ARBA" id="ARBA00022475"/>
    </source>
</evidence>
<feature type="domain" description="Type II secretion system protein GspF" evidence="9">
    <location>
        <begin position="287"/>
        <end position="409"/>
    </location>
</feature>
<evidence type="ECO:0000256" key="2">
    <source>
        <dbReference type="ARBA" id="ARBA00005745"/>
    </source>
</evidence>
<dbReference type="PRINTS" id="PR00812">
    <property type="entry name" value="BCTERIALGSPF"/>
</dbReference>
<dbReference type="Proteomes" id="UP000243205">
    <property type="component" value="Unassembled WGS sequence"/>
</dbReference>
<feature type="domain" description="Type II secretion system protein GspF" evidence="9">
    <location>
        <begin position="84"/>
        <end position="207"/>
    </location>
</feature>
<organism evidence="10 11">
    <name type="scientific">Desulfuromonas thiophila</name>
    <dbReference type="NCBI Taxonomy" id="57664"/>
    <lineage>
        <taxon>Bacteria</taxon>
        <taxon>Pseudomonadati</taxon>
        <taxon>Thermodesulfobacteriota</taxon>
        <taxon>Desulfuromonadia</taxon>
        <taxon>Desulfuromonadales</taxon>
        <taxon>Desulfuromonadaceae</taxon>
        <taxon>Desulfuromonas</taxon>
    </lineage>
</organism>
<evidence type="ECO:0000256" key="8">
    <source>
        <dbReference type="SAM" id="Phobius"/>
    </source>
</evidence>
<proteinExistence type="inferred from homology"/>
<dbReference type="GO" id="GO:0015628">
    <property type="term" value="P:protein secretion by the type II secretion system"/>
    <property type="evidence" value="ECO:0007669"/>
    <property type="project" value="TreeGrafter"/>
</dbReference>
<dbReference type="FunFam" id="1.20.81.30:FF:000001">
    <property type="entry name" value="Type II secretion system protein F"/>
    <property type="match status" value="2"/>
</dbReference>
<dbReference type="InterPro" id="IPR018076">
    <property type="entry name" value="T2SS_GspF_dom"/>
</dbReference>
<dbReference type="GO" id="GO:0005886">
    <property type="term" value="C:plasma membrane"/>
    <property type="evidence" value="ECO:0007669"/>
    <property type="project" value="UniProtKB-SubCell"/>
</dbReference>
<dbReference type="PANTHER" id="PTHR30012:SF7">
    <property type="entry name" value="PROTEIN TRANSPORT PROTEIN HOFC HOMOLOG"/>
    <property type="match status" value="1"/>
</dbReference>
<dbReference type="AlphaFoldDB" id="A0A1G7ATN4"/>
<dbReference type="Gene3D" id="1.20.81.30">
    <property type="entry name" value="Type II secretion system (T2SS), domain F"/>
    <property type="match status" value="2"/>
</dbReference>
<keyword evidence="4" id="KW-0997">Cell inner membrane</keyword>
<comment type="similarity">
    <text evidence="2">Belongs to the GSP F family.</text>
</comment>
<keyword evidence="3" id="KW-1003">Cell membrane</keyword>
<feature type="transmembrane region" description="Helical" evidence="8">
    <location>
        <begin position="390"/>
        <end position="410"/>
    </location>
</feature>
<evidence type="ECO:0000313" key="10">
    <source>
        <dbReference type="EMBL" id="SDE18244.1"/>
    </source>
</evidence>
<accession>A0A1G7ATN4</accession>
<dbReference type="PANTHER" id="PTHR30012">
    <property type="entry name" value="GENERAL SECRETION PATHWAY PROTEIN"/>
    <property type="match status" value="1"/>
</dbReference>
<evidence type="ECO:0000256" key="5">
    <source>
        <dbReference type="ARBA" id="ARBA00022692"/>
    </source>
</evidence>
<dbReference type="InterPro" id="IPR003004">
    <property type="entry name" value="GspF/PilC"/>
</dbReference>
<reference evidence="11" key="1">
    <citation type="submission" date="2016-10" db="EMBL/GenBank/DDBJ databases">
        <authorList>
            <person name="Varghese N."/>
            <person name="Submissions S."/>
        </authorList>
    </citation>
    <scope>NUCLEOTIDE SEQUENCE [LARGE SCALE GENOMIC DNA]</scope>
    <source>
        <strain evidence="11">DSM 8987</strain>
    </source>
</reference>
<sequence length="419" mass="45688">MLGEVAFSFFMGLVMAKFSWEGTTRSGQKQKGEMEAPNEAAVQAQLRRQGILARKIRQRGKGMDVEIRIPGFEQRVSTKDLVVFTRQFATMIDAGLPLVQCLDILSGQQDNKTFKTVLLQVKSDVESGSTFADALRKHPKAFDELFVNLVAAGEVGGILDTILNRLAAYLEKAMKLKKQVKSAMTYPATIVSIAVIVIGVILVFVIPAFEKMFADFGGALPAPTQIVINMSNFIQDYILFIVGFFILLVFSFKKTYATRKGRLVMDRLALRLPVFGILIRKVSVAKFTRTLGTMVSSGVPILDGLDITSKTAGNKIIENAIIEVRKSISEGNTIADPLTKSGVFPPMVCQMIAVGEQSGSIDTMLNKIADFYDDEVDDAVANLTAMMEPLLMLFLGTTVGGLVIAMYLPIFKLAGTVGG</sequence>
<keyword evidence="5 8" id="KW-0812">Transmembrane</keyword>
<keyword evidence="6 8" id="KW-1133">Transmembrane helix</keyword>
<dbReference type="InterPro" id="IPR042094">
    <property type="entry name" value="T2SS_GspF_sf"/>
</dbReference>
<protein>
    <submittedName>
        <fullName evidence="10">Type IV pilus assembly protein PilC</fullName>
    </submittedName>
</protein>
<dbReference type="Pfam" id="PF00482">
    <property type="entry name" value="T2SSF"/>
    <property type="match status" value="2"/>
</dbReference>
<evidence type="ECO:0000256" key="1">
    <source>
        <dbReference type="ARBA" id="ARBA00004429"/>
    </source>
</evidence>
<comment type="subcellular location">
    <subcellularLocation>
        <location evidence="1">Cell inner membrane</location>
        <topology evidence="1">Multi-pass membrane protein</topology>
    </subcellularLocation>
</comment>
<feature type="transmembrane region" description="Helical" evidence="8">
    <location>
        <begin position="184"/>
        <end position="206"/>
    </location>
</feature>
<dbReference type="STRING" id="57664.SAMN05661003_104198"/>